<dbReference type="PANTHER" id="PTHR23024">
    <property type="entry name" value="ARYLACETAMIDE DEACETYLASE"/>
    <property type="match status" value="1"/>
</dbReference>
<organism evidence="2 3">
    <name type="scientific">Taxus chinensis</name>
    <name type="common">Chinese yew</name>
    <name type="synonym">Taxus wallichiana var. chinensis</name>
    <dbReference type="NCBI Taxonomy" id="29808"/>
    <lineage>
        <taxon>Eukaryota</taxon>
        <taxon>Viridiplantae</taxon>
        <taxon>Streptophyta</taxon>
        <taxon>Embryophyta</taxon>
        <taxon>Tracheophyta</taxon>
        <taxon>Spermatophyta</taxon>
        <taxon>Pinopsida</taxon>
        <taxon>Pinidae</taxon>
        <taxon>Conifers II</taxon>
        <taxon>Cupressales</taxon>
        <taxon>Taxaceae</taxon>
        <taxon>Taxus</taxon>
    </lineage>
</organism>
<evidence type="ECO:0000313" key="3">
    <source>
        <dbReference type="Proteomes" id="UP000824469"/>
    </source>
</evidence>
<keyword evidence="3" id="KW-1185">Reference proteome</keyword>
<dbReference type="AlphaFoldDB" id="A0AA38FJH9"/>
<dbReference type="OMA" id="TEMEYCR"/>
<gene>
    <name evidence="2" type="ORF">KI387_009126</name>
</gene>
<evidence type="ECO:0000313" key="2">
    <source>
        <dbReference type="EMBL" id="KAH9304722.1"/>
    </source>
</evidence>
<feature type="domain" description="Alpha/beta hydrolase fold-3" evidence="1">
    <location>
        <begin position="3"/>
        <end position="151"/>
    </location>
</feature>
<dbReference type="SUPFAM" id="SSF53474">
    <property type="entry name" value="alpha/beta-Hydrolases"/>
    <property type="match status" value="1"/>
</dbReference>
<dbReference type="InterPro" id="IPR050466">
    <property type="entry name" value="Carboxylest/Gibb_receptor"/>
</dbReference>
<reference evidence="2 3" key="1">
    <citation type="journal article" date="2021" name="Nat. Plants">
        <title>The Taxus genome provides insights into paclitaxel biosynthesis.</title>
        <authorList>
            <person name="Xiong X."/>
            <person name="Gou J."/>
            <person name="Liao Q."/>
            <person name="Li Y."/>
            <person name="Zhou Q."/>
            <person name="Bi G."/>
            <person name="Li C."/>
            <person name="Du R."/>
            <person name="Wang X."/>
            <person name="Sun T."/>
            <person name="Guo L."/>
            <person name="Liang H."/>
            <person name="Lu P."/>
            <person name="Wu Y."/>
            <person name="Zhang Z."/>
            <person name="Ro D.K."/>
            <person name="Shang Y."/>
            <person name="Huang S."/>
            <person name="Yan J."/>
        </authorList>
    </citation>
    <scope>NUCLEOTIDE SEQUENCE [LARGE SCALE GENOMIC DNA]</scope>
    <source>
        <strain evidence="2">Ta-2019</strain>
    </source>
</reference>
<dbReference type="PANTHER" id="PTHR23024:SF135">
    <property type="entry name" value="CELL DEATH ASSOCIATED PROTEIN"/>
    <property type="match status" value="1"/>
</dbReference>
<sequence>MRISSARCVLIGESSGGNLVHHVALHARNSEQELRPVCVRGGAALHPGFIRSVRSKSEAEIPPDSALLTLEMVDRFMALSLTVGSTKDDPITNPMGPQAPPLNTLSFPLLFVGIADRDLIRDTEMEYCRAMISAGHCVDMFVSENVGHCFYLNQIAIKFDAHVAKETSKLLEAIDGFINRP</sequence>
<proteinExistence type="predicted"/>
<dbReference type="GO" id="GO:0016787">
    <property type="term" value="F:hydrolase activity"/>
    <property type="evidence" value="ECO:0007669"/>
    <property type="project" value="InterPro"/>
</dbReference>
<dbReference type="EMBL" id="JAHRHJ020000008">
    <property type="protein sequence ID" value="KAH9304722.1"/>
    <property type="molecule type" value="Genomic_DNA"/>
</dbReference>
<dbReference type="InterPro" id="IPR013094">
    <property type="entry name" value="AB_hydrolase_3"/>
</dbReference>
<protein>
    <recommendedName>
        <fullName evidence="1">Alpha/beta hydrolase fold-3 domain-containing protein</fullName>
    </recommendedName>
</protein>
<name>A0AA38FJH9_TAXCH</name>
<evidence type="ECO:0000259" key="1">
    <source>
        <dbReference type="Pfam" id="PF07859"/>
    </source>
</evidence>
<comment type="caution">
    <text evidence="2">The sequence shown here is derived from an EMBL/GenBank/DDBJ whole genome shotgun (WGS) entry which is preliminary data.</text>
</comment>
<accession>A0AA38FJH9</accession>
<dbReference type="Proteomes" id="UP000824469">
    <property type="component" value="Unassembled WGS sequence"/>
</dbReference>
<dbReference type="InterPro" id="IPR029058">
    <property type="entry name" value="AB_hydrolase_fold"/>
</dbReference>
<dbReference type="Pfam" id="PF07859">
    <property type="entry name" value="Abhydrolase_3"/>
    <property type="match status" value="1"/>
</dbReference>
<dbReference type="Gene3D" id="3.40.50.1820">
    <property type="entry name" value="alpha/beta hydrolase"/>
    <property type="match status" value="1"/>
</dbReference>
<feature type="non-terminal residue" evidence="2">
    <location>
        <position position="181"/>
    </location>
</feature>